<protein>
    <submittedName>
        <fullName evidence="2">LAGLIDADG homing endonuclease</fullName>
    </submittedName>
</protein>
<name>A0A915KL77_ROMCU</name>
<proteinExistence type="predicted"/>
<dbReference type="AlphaFoldDB" id="A0A915KL77"/>
<evidence type="ECO:0000313" key="1">
    <source>
        <dbReference type="Proteomes" id="UP000887565"/>
    </source>
</evidence>
<dbReference type="WBParaSite" id="nRc.2.0.1.t38783-RA">
    <property type="protein sequence ID" value="nRc.2.0.1.t38783-RA"/>
    <property type="gene ID" value="nRc.2.0.1.g38783"/>
</dbReference>
<sequence>MVGSITKPNLRFSSLSIENNVCGVNHFDLEGNFRHNSYSLQKRWLGNVDKIFLYNGTRKALYRAKILDSSKKVKPCNKNLSVVLPDFSLARQVIFQDWFDLIS</sequence>
<evidence type="ECO:0000313" key="2">
    <source>
        <dbReference type="WBParaSite" id="nRc.2.0.1.t38783-RA"/>
    </source>
</evidence>
<organism evidence="1 2">
    <name type="scientific">Romanomermis culicivorax</name>
    <name type="common">Nematode worm</name>
    <dbReference type="NCBI Taxonomy" id="13658"/>
    <lineage>
        <taxon>Eukaryota</taxon>
        <taxon>Metazoa</taxon>
        <taxon>Ecdysozoa</taxon>
        <taxon>Nematoda</taxon>
        <taxon>Enoplea</taxon>
        <taxon>Dorylaimia</taxon>
        <taxon>Mermithida</taxon>
        <taxon>Mermithoidea</taxon>
        <taxon>Mermithidae</taxon>
        <taxon>Romanomermis</taxon>
    </lineage>
</organism>
<keyword evidence="1" id="KW-1185">Reference proteome</keyword>
<accession>A0A915KL77</accession>
<reference evidence="2" key="1">
    <citation type="submission" date="2022-11" db="UniProtKB">
        <authorList>
            <consortium name="WormBaseParasite"/>
        </authorList>
    </citation>
    <scope>IDENTIFICATION</scope>
</reference>
<dbReference type="Proteomes" id="UP000887565">
    <property type="component" value="Unplaced"/>
</dbReference>